<evidence type="ECO:0000256" key="6">
    <source>
        <dbReference type="PROSITE-ProRule" id="PRU00146"/>
    </source>
</evidence>
<dbReference type="GO" id="GO:0045893">
    <property type="term" value="P:positive regulation of DNA-templated transcription"/>
    <property type="evidence" value="ECO:0007669"/>
    <property type="project" value="TreeGrafter"/>
</dbReference>
<dbReference type="AlphaFoldDB" id="A0A0C3FAP1"/>
<dbReference type="Gene3D" id="3.30.40.10">
    <property type="entry name" value="Zinc/RING finger domain, C3HC4 (zinc finger)"/>
    <property type="match status" value="1"/>
</dbReference>
<dbReference type="EMBL" id="KN832997">
    <property type="protein sequence ID" value="KIM81685.1"/>
    <property type="molecule type" value="Genomic_DNA"/>
</dbReference>
<dbReference type="GO" id="GO:0048188">
    <property type="term" value="C:Set1C/COMPASS complex"/>
    <property type="evidence" value="ECO:0007669"/>
    <property type="project" value="InterPro"/>
</dbReference>
<feature type="compositionally biased region" description="Low complexity" evidence="7">
    <location>
        <begin position="811"/>
        <end position="822"/>
    </location>
</feature>
<keyword evidence="5" id="KW-0539">Nucleus</keyword>
<feature type="compositionally biased region" description="Low complexity" evidence="7">
    <location>
        <begin position="688"/>
        <end position="708"/>
    </location>
</feature>
<dbReference type="InterPro" id="IPR037869">
    <property type="entry name" value="Spp1/CFP1"/>
</dbReference>
<dbReference type="Pfam" id="PF00628">
    <property type="entry name" value="PHD"/>
    <property type="match status" value="1"/>
</dbReference>
<gene>
    <name evidence="9" type="ORF">PILCRDRAFT_821034</name>
</gene>
<sequence length="909" mass="99909">MFAPTDSSATHDVDAPTRQNRSVVSASRNSAEILSEKSIYEGGAEHDSHSADAMPFSSPSRITDSLLPAFSTRSFSHLPTPQSPNDVGSYISASRTPDSPVPLSSQPNYAALAPAPFAQRFPYHSQNARPGLSPSRSQQIMTPESSPLVDQSAARQVATPPQITSRDKIYSVNLEMSVTNLAPAHRISTSSPSPEAMRSALSSPFMAKLTLGDRSSKSRPVSPPPQGPSHPAHVDDIFSTEAVASTSNPQPSSGGEMERIRLQVLEDGMAHFQETESRRPEYLKRTKRSLLDSDPTVDPVLDLEERESVLPGVGITVSPMKGRRLKLFQETSEESFEESLMAGGYERYRNADWLQQSAPGAAGPVSSSAEIEPVFSEKELRKRKRLAAFGETSRGLLPISKLHPVEVEGKGRLLLDPHLDHFSAPVDPSPSKKKTPRRKKKEAVETLRDAGPGAARGPETEVPNWPDSEFPWSLRVEEQTEKARATHEERLRWIEKFLDRDSDEEEDDEDEEILPSTMWGQVYEDAPMPSRKGRGKMVGLPASQNEGPRRRAFFPSDPADARAALLSKRSVRTLSYRTQQRMMKGRPKTWEEDSDEEEICFCRGRDDGRELVQCDVCEMWYHLQCIGIKSIKELGREEDPWFCANCSAGASVTRTPSPELVPSSEPTFVPTDERQTPNFPYDPLFYQSSPASPATPWSSSRPPRTPTRGGEAPVAFSSGSSNNDPTRIGPSTPHFSSHGVRVYSTPGPFDNFGSDESSFDPTSTPSRGIKFGAPFATPKNNLWSARAHGLFQTPSRPGYEPSGRPQLGAPVTSSSVVESGGTLPFSSPSRTNAPYDDTPIRRSMSGEGSKYAPPRRLPESPLAPRSYMSLQESPVMHTIGRSRGYDLSSRPVPHEGQGRSPPRPAEERR</sequence>
<keyword evidence="10" id="KW-1185">Reference proteome</keyword>
<dbReference type="PANTHER" id="PTHR46174">
    <property type="entry name" value="CXXC-TYPE ZINC FINGER PROTEIN 1"/>
    <property type="match status" value="1"/>
</dbReference>
<dbReference type="CDD" id="cd15522">
    <property type="entry name" value="PHD_TAF3"/>
    <property type="match status" value="1"/>
</dbReference>
<feature type="region of interest" description="Disordered" evidence="7">
    <location>
        <begin position="212"/>
        <end position="234"/>
    </location>
</feature>
<dbReference type="OrthoDB" id="436852at2759"/>
<dbReference type="PANTHER" id="PTHR46174:SF1">
    <property type="entry name" value="CXXC-TYPE ZINC FINGER PROTEIN 1"/>
    <property type="match status" value="1"/>
</dbReference>
<dbReference type="PROSITE" id="PS50016">
    <property type="entry name" value="ZF_PHD_2"/>
    <property type="match status" value="1"/>
</dbReference>
<feature type="compositionally biased region" description="Basic and acidic residues" evidence="7">
    <location>
        <begin position="34"/>
        <end position="50"/>
    </location>
</feature>
<feature type="region of interest" description="Disordered" evidence="7">
    <location>
        <begin position="679"/>
        <end position="773"/>
    </location>
</feature>
<accession>A0A0C3FAP1</accession>
<evidence type="ECO:0000256" key="7">
    <source>
        <dbReference type="SAM" id="MobiDB-lite"/>
    </source>
</evidence>
<reference evidence="9 10" key="1">
    <citation type="submission" date="2014-04" db="EMBL/GenBank/DDBJ databases">
        <authorList>
            <consortium name="DOE Joint Genome Institute"/>
            <person name="Kuo A."/>
            <person name="Tarkka M."/>
            <person name="Buscot F."/>
            <person name="Kohler A."/>
            <person name="Nagy L.G."/>
            <person name="Floudas D."/>
            <person name="Copeland A."/>
            <person name="Barry K.W."/>
            <person name="Cichocki N."/>
            <person name="Veneault-Fourrey C."/>
            <person name="LaButti K."/>
            <person name="Lindquist E.A."/>
            <person name="Lipzen A."/>
            <person name="Lundell T."/>
            <person name="Morin E."/>
            <person name="Murat C."/>
            <person name="Sun H."/>
            <person name="Tunlid A."/>
            <person name="Henrissat B."/>
            <person name="Grigoriev I.V."/>
            <person name="Hibbett D.S."/>
            <person name="Martin F."/>
            <person name="Nordberg H.P."/>
            <person name="Cantor M.N."/>
            <person name="Hua S.X."/>
        </authorList>
    </citation>
    <scope>NUCLEOTIDE SEQUENCE [LARGE SCALE GENOMIC DNA]</scope>
    <source>
        <strain evidence="9 10">F 1598</strain>
    </source>
</reference>
<feature type="region of interest" description="Disordered" evidence="7">
    <location>
        <begin position="654"/>
        <end position="673"/>
    </location>
</feature>
<feature type="compositionally biased region" description="Polar residues" evidence="7">
    <location>
        <begin position="125"/>
        <end position="149"/>
    </location>
</feature>
<organism evidence="9 10">
    <name type="scientific">Piloderma croceum (strain F 1598)</name>
    <dbReference type="NCBI Taxonomy" id="765440"/>
    <lineage>
        <taxon>Eukaryota</taxon>
        <taxon>Fungi</taxon>
        <taxon>Dikarya</taxon>
        <taxon>Basidiomycota</taxon>
        <taxon>Agaricomycotina</taxon>
        <taxon>Agaricomycetes</taxon>
        <taxon>Agaricomycetidae</taxon>
        <taxon>Atheliales</taxon>
        <taxon>Atheliaceae</taxon>
        <taxon>Piloderma</taxon>
    </lineage>
</organism>
<feature type="compositionally biased region" description="Polar residues" evidence="7">
    <location>
        <begin position="754"/>
        <end position="766"/>
    </location>
</feature>
<dbReference type="PROSITE" id="PS01359">
    <property type="entry name" value="ZF_PHD_1"/>
    <property type="match status" value="1"/>
</dbReference>
<feature type="compositionally biased region" description="Basic residues" evidence="7">
    <location>
        <begin position="431"/>
        <end position="441"/>
    </location>
</feature>
<feature type="region of interest" description="Disordered" evidence="7">
    <location>
        <begin position="1"/>
        <end position="107"/>
    </location>
</feature>
<feature type="region of interest" description="Disordered" evidence="7">
    <location>
        <begin position="418"/>
        <end position="467"/>
    </location>
</feature>
<dbReference type="InterPro" id="IPR019786">
    <property type="entry name" value="Zinc_finger_PHD-type_CS"/>
</dbReference>
<dbReference type="InterPro" id="IPR001965">
    <property type="entry name" value="Znf_PHD"/>
</dbReference>
<dbReference type="HOGENOM" id="CLU_013082_0_0_1"/>
<proteinExistence type="predicted"/>
<evidence type="ECO:0000313" key="10">
    <source>
        <dbReference type="Proteomes" id="UP000054166"/>
    </source>
</evidence>
<evidence type="ECO:0000256" key="5">
    <source>
        <dbReference type="ARBA" id="ARBA00023242"/>
    </source>
</evidence>
<dbReference type="InterPro" id="IPR013083">
    <property type="entry name" value="Znf_RING/FYVE/PHD"/>
</dbReference>
<evidence type="ECO:0000256" key="4">
    <source>
        <dbReference type="ARBA" id="ARBA00022833"/>
    </source>
</evidence>
<keyword evidence="2" id="KW-0479">Metal-binding</keyword>
<evidence type="ECO:0000256" key="1">
    <source>
        <dbReference type="ARBA" id="ARBA00004123"/>
    </source>
</evidence>
<feature type="region of interest" description="Disordered" evidence="7">
    <location>
        <begin position="786"/>
        <end position="909"/>
    </location>
</feature>
<dbReference type="Proteomes" id="UP000054166">
    <property type="component" value="Unassembled WGS sequence"/>
</dbReference>
<dbReference type="GO" id="GO:0008270">
    <property type="term" value="F:zinc ion binding"/>
    <property type="evidence" value="ECO:0007669"/>
    <property type="project" value="UniProtKB-KW"/>
</dbReference>
<dbReference type="InParanoid" id="A0A0C3FAP1"/>
<feature type="domain" description="PHD-type" evidence="8">
    <location>
        <begin position="597"/>
        <end position="649"/>
    </location>
</feature>
<feature type="region of interest" description="Disordered" evidence="7">
    <location>
        <begin position="125"/>
        <end position="162"/>
    </location>
</feature>
<evidence type="ECO:0000313" key="9">
    <source>
        <dbReference type="EMBL" id="KIM81685.1"/>
    </source>
</evidence>
<evidence type="ECO:0000256" key="2">
    <source>
        <dbReference type="ARBA" id="ARBA00022723"/>
    </source>
</evidence>
<dbReference type="InterPro" id="IPR019787">
    <property type="entry name" value="Znf_PHD-finger"/>
</dbReference>
<feature type="region of interest" description="Disordered" evidence="7">
    <location>
        <begin position="527"/>
        <end position="555"/>
    </location>
</feature>
<comment type="subcellular location">
    <subcellularLocation>
        <location evidence="1">Nucleus</location>
    </subcellularLocation>
</comment>
<dbReference type="SUPFAM" id="SSF57903">
    <property type="entry name" value="FYVE/PHD zinc finger"/>
    <property type="match status" value="1"/>
</dbReference>
<reference evidence="10" key="2">
    <citation type="submission" date="2015-01" db="EMBL/GenBank/DDBJ databases">
        <title>Evolutionary Origins and Diversification of the Mycorrhizal Mutualists.</title>
        <authorList>
            <consortium name="DOE Joint Genome Institute"/>
            <consortium name="Mycorrhizal Genomics Consortium"/>
            <person name="Kohler A."/>
            <person name="Kuo A."/>
            <person name="Nagy L.G."/>
            <person name="Floudas D."/>
            <person name="Copeland A."/>
            <person name="Barry K.W."/>
            <person name="Cichocki N."/>
            <person name="Veneault-Fourrey C."/>
            <person name="LaButti K."/>
            <person name="Lindquist E.A."/>
            <person name="Lipzen A."/>
            <person name="Lundell T."/>
            <person name="Morin E."/>
            <person name="Murat C."/>
            <person name="Riley R."/>
            <person name="Ohm R."/>
            <person name="Sun H."/>
            <person name="Tunlid A."/>
            <person name="Henrissat B."/>
            <person name="Grigoriev I.V."/>
            <person name="Hibbett D.S."/>
            <person name="Martin F."/>
        </authorList>
    </citation>
    <scope>NUCLEOTIDE SEQUENCE [LARGE SCALE GENOMIC DNA]</scope>
    <source>
        <strain evidence="10">F 1598</strain>
    </source>
</reference>
<evidence type="ECO:0000259" key="8">
    <source>
        <dbReference type="PROSITE" id="PS50016"/>
    </source>
</evidence>
<name>A0A0C3FAP1_PILCF</name>
<feature type="compositionally biased region" description="Polar residues" evidence="7">
    <location>
        <begin position="71"/>
        <end position="107"/>
    </location>
</feature>
<feature type="compositionally biased region" description="Polar residues" evidence="7">
    <location>
        <begin position="17"/>
        <end position="32"/>
    </location>
</feature>
<dbReference type="InterPro" id="IPR011011">
    <property type="entry name" value="Znf_FYVE_PHD"/>
</dbReference>
<dbReference type="SMART" id="SM00249">
    <property type="entry name" value="PHD"/>
    <property type="match status" value="1"/>
</dbReference>
<evidence type="ECO:0000256" key="3">
    <source>
        <dbReference type="ARBA" id="ARBA00022771"/>
    </source>
</evidence>
<keyword evidence="3 6" id="KW-0863">Zinc-finger</keyword>
<protein>
    <recommendedName>
        <fullName evidence="8">PHD-type domain-containing protein</fullName>
    </recommendedName>
</protein>
<dbReference type="STRING" id="765440.A0A0C3FAP1"/>
<keyword evidence="4" id="KW-0862">Zinc</keyword>